<feature type="domain" description="Ribosomal protein/NADH dehydrogenase" evidence="7">
    <location>
        <begin position="108"/>
        <end position="181"/>
    </location>
</feature>
<dbReference type="Proteomes" id="UP000472727">
    <property type="component" value="Unassembled WGS sequence"/>
</dbReference>
<dbReference type="Gene3D" id="3.40.30.10">
    <property type="entry name" value="Glutaredoxin"/>
    <property type="match status" value="1"/>
</dbReference>
<dbReference type="GO" id="GO:0032543">
    <property type="term" value="P:mitochondrial translation"/>
    <property type="evidence" value="ECO:0007669"/>
    <property type="project" value="InterPro"/>
</dbReference>
<dbReference type="SMART" id="SM00916">
    <property type="entry name" value="L51_S25_CI-B8"/>
    <property type="match status" value="1"/>
</dbReference>
<evidence type="ECO:0000256" key="6">
    <source>
        <dbReference type="ARBA" id="ARBA00035188"/>
    </source>
</evidence>
<dbReference type="EMBL" id="WIWS01000007">
    <property type="protein sequence ID" value="KAF3227419.1"/>
    <property type="molecule type" value="Genomic_DNA"/>
</dbReference>
<dbReference type="AlphaFoldDB" id="A0A7C8QPT1"/>
<evidence type="ECO:0000313" key="13">
    <source>
        <dbReference type="Proteomes" id="UP000483672"/>
    </source>
</evidence>
<keyword evidence="3 9" id="KW-0689">Ribosomal protein</keyword>
<comment type="caution">
    <text evidence="9">The sequence shown here is derived from an EMBL/GenBank/DDBJ whole genome shotgun (WGS) entry which is preliminary data.</text>
</comment>
<evidence type="ECO:0000313" key="11">
    <source>
        <dbReference type="Proteomes" id="UP000472727"/>
    </source>
</evidence>
<sequence length="216" mass="23909">MPKYFFACGPTTENALRCVRHHSQLGTPANFGLCVFTTSPQLQLTLEAHQNVPPPNTPTPPGRPASTNKPGLNVFIMVVRGLQAVSKAQNGVGAFILQCKRLEFNYCEMSGSSRGMKAFLKTRLATFAKENPGVEIVVSPRPKKHPIIRGSYINKREKVVCVRNLEVLQVLQKAELLRDASGDKIKKINKPVQSLNDSVRGIWSPYHAKGEDVYKV</sequence>
<evidence type="ECO:0000256" key="4">
    <source>
        <dbReference type="ARBA" id="ARBA00023128"/>
    </source>
</evidence>
<dbReference type="PANTHER" id="PTHR21396:SF2">
    <property type="entry name" value="LARGE RIBOSOMAL SUBUNIT PROTEIN ML43"/>
    <property type="match status" value="1"/>
</dbReference>
<keyword evidence="4" id="KW-0496">Mitochondrion</keyword>
<dbReference type="Pfam" id="PF05047">
    <property type="entry name" value="L51_S25_CI-B8"/>
    <property type="match status" value="1"/>
</dbReference>
<dbReference type="InterPro" id="IPR007741">
    <property type="entry name" value="Ribosomal_mL43/mS25/NADH_DH"/>
</dbReference>
<dbReference type="Proteomes" id="UP000479691">
    <property type="component" value="Unassembled WGS sequence"/>
</dbReference>
<protein>
    <recommendedName>
        <fullName evidence="6">Large ribosomal subunit protein mL43</fullName>
    </recommendedName>
</protein>
<gene>
    <name evidence="9" type="primary">MRPL51</name>
    <name evidence="10" type="ORF">TWF106_009931</name>
    <name evidence="9" type="ORF">TWF191_006933</name>
    <name evidence="8" type="ORF">TWF788_005145</name>
</gene>
<dbReference type="EMBL" id="JAABOE010000239">
    <property type="protein sequence ID" value="KAF3157852.1"/>
    <property type="molecule type" value="Genomic_DNA"/>
</dbReference>
<evidence type="ECO:0000256" key="2">
    <source>
        <dbReference type="ARBA" id="ARBA00006073"/>
    </source>
</evidence>
<evidence type="ECO:0000259" key="7">
    <source>
        <dbReference type="SMART" id="SM00916"/>
    </source>
</evidence>
<evidence type="ECO:0000313" key="8">
    <source>
        <dbReference type="EMBL" id="KAF3157852.1"/>
    </source>
</evidence>
<evidence type="ECO:0000256" key="5">
    <source>
        <dbReference type="ARBA" id="ARBA00023274"/>
    </source>
</evidence>
<dbReference type="PANTHER" id="PTHR21396">
    <property type="entry name" value="39S RIBOSOMAL PROTEIN L43"/>
    <property type="match status" value="1"/>
</dbReference>
<evidence type="ECO:0000256" key="1">
    <source>
        <dbReference type="ARBA" id="ARBA00004173"/>
    </source>
</evidence>
<evidence type="ECO:0000313" key="9">
    <source>
        <dbReference type="EMBL" id="KAF3222173.1"/>
    </source>
</evidence>
<dbReference type="GO" id="GO:0005762">
    <property type="term" value="C:mitochondrial large ribosomal subunit"/>
    <property type="evidence" value="ECO:0007669"/>
    <property type="project" value="TreeGrafter"/>
</dbReference>
<comment type="similarity">
    <text evidence="2">Belongs to the mitochondrion-specific ribosomal protein mL43 family.</text>
</comment>
<dbReference type="Proteomes" id="UP000483672">
    <property type="component" value="Unassembled WGS sequence"/>
</dbReference>
<accession>A0A7C8QPT1</accession>
<dbReference type="FunFam" id="3.40.30.10:FF:000173">
    <property type="entry name" value="Mitochondrial 54S ribosomal protein"/>
    <property type="match status" value="1"/>
</dbReference>
<evidence type="ECO:0000313" key="12">
    <source>
        <dbReference type="Proteomes" id="UP000479691"/>
    </source>
</evidence>
<dbReference type="SUPFAM" id="SSF52833">
    <property type="entry name" value="Thioredoxin-like"/>
    <property type="match status" value="1"/>
</dbReference>
<reference evidence="11 12" key="1">
    <citation type="submission" date="2019-06" db="EMBL/GenBank/DDBJ databases">
        <authorList>
            <person name="Palmer J.M."/>
        </authorList>
    </citation>
    <scope>NUCLEOTIDE SEQUENCE [LARGE SCALE GENOMIC DNA]</scope>
    <source>
        <strain evidence="10 11">TWF106</strain>
        <strain evidence="9 13">TWF191</strain>
        <strain evidence="8 12">TWF788</strain>
    </source>
</reference>
<evidence type="ECO:0000256" key="3">
    <source>
        <dbReference type="ARBA" id="ARBA00022980"/>
    </source>
</evidence>
<dbReference type="InterPro" id="IPR039927">
    <property type="entry name" value="Ribosomal_mL43"/>
</dbReference>
<proteinExistence type="inferred from homology"/>
<dbReference type="GO" id="GO:0003735">
    <property type="term" value="F:structural constituent of ribosome"/>
    <property type="evidence" value="ECO:0007669"/>
    <property type="project" value="InterPro"/>
</dbReference>
<keyword evidence="5" id="KW-0687">Ribonucleoprotein</keyword>
<name>A0A7C8QPT1_ORBOL</name>
<comment type="subcellular location">
    <subcellularLocation>
        <location evidence="1">Mitochondrion</location>
    </subcellularLocation>
</comment>
<dbReference type="EMBL" id="WIPF01000040">
    <property type="protein sequence ID" value="KAF3222173.1"/>
    <property type="molecule type" value="Genomic_DNA"/>
</dbReference>
<dbReference type="InterPro" id="IPR036249">
    <property type="entry name" value="Thioredoxin-like_sf"/>
</dbReference>
<organism evidence="9 13">
    <name type="scientific">Orbilia oligospora</name>
    <name type="common">Nematode-trapping fungus</name>
    <name type="synonym">Arthrobotrys oligospora</name>
    <dbReference type="NCBI Taxonomy" id="2813651"/>
    <lineage>
        <taxon>Eukaryota</taxon>
        <taxon>Fungi</taxon>
        <taxon>Dikarya</taxon>
        <taxon>Ascomycota</taxon>
        <taxon>Pezizomycotina</taxon>
        <taxon>Orbiliomycetes</taxon>
        <taxon>Orbiliales</taxon>
        <taxon>Orbiliaceae</taxon>
        <taxon>Orbilia</taxon>
    </lineage>
</organism>
<evidence type="ECO:0000313" key="10">
    <source>
        <dbReference type="EMBL" id="KAF3227419.1"/>
    </source>
</evidence>